<dbReference type="Pfam" id="PF00300">
    <property type="entry name" value="His_Phos_1"/>
    <property type="match status" value="1"/>
</dbReference>
<evidence type="ECO:0000313" key="2">
    <source>
        <dbReference type="Proteomes" id="UP001595947"/>
    </source>
</evidence>
<name>A0ABV9YG24_9PSEU</name>
<dbReference type="InterPro" id="IPR050275">
    <property type="entry name" value="PGM_Phosphatase"/>
</dbReference>
<dbReference type="SMART" id="SM00855">
    <property type="entry name" value="PGAM"/>
    <property type="match status" value="1"/>
</dbReference>
<keyword evidence="2" id="KW-1185">Reference proteome</keyword>
<dbReference type="PANTHER" id="PTHR48100:SF62">
    <property type="entry name" value="GLUCOSYL-3-PHOSPHOGLYCERATE PHOSPHATASE"/>
    <property type="match status" value="1"/>
</dbReference>
<sequence>MTAPGGEPITRVVLLRHGQTAWNAERRMQGRLDPPLDETGEAQAAAVAPVVQRFEPVVVVASDQTRAFQTALAVTEGTGLEPRKEPRLRETDVGAWSGLVHTEVQAGWPGALERWGNDASFAPPDGESRVDVAARGLPVVHELVGTPEPDAEGATALLVAHGGTITGVTCGFLGWPVELWPSLQPLGNCRWSVLQFRRDRWRLAEWGGGA</sequence>
<dbReference type="EMBL" id="JBHSIV010000002">
    <property type="protein sequence ID" value="MFC5060973.1"/>
    <property type="molecule type" value="Genomic_DNA"/>
</dbReference>
<dbReference type="PANTHER" id="PTHR48100">
    <property type="entry name" value="BROAD-SPECIFICITY PHOSPHATASE YOR283W-RELATED"/>
    <property type="match status" value="1"/>
</dbReference>
<reference evidence="2" key="1">
    <citation type="journal article" date="2019" name="Int. J. Syst. Evol. Microbiol.">
        <title>The Global Catalogue of Microorganisms (GCM) 10K type strain sequencing project: providing services to taxonomists for standard genome sequencing and annotation.</title>
        <authorList>
            <consortium name="The Broad Institute Genomics Platform"/>
            <consortium name="The Broad Institute Genome Sequencing Center for Infectious Disease"/>
            <person name="Wu L."/>
            <person name="Ma J."/>
        </authorList>
    </citation>
    <scope>NUCLEOTIDE SEQUENCE [LARGE SCALE GENOMIC DNA]</scope>
    <source>
        <strain evidence="2">CGMCC 4.7093</strain>
    </source>
</reference>
<dbReference type="Gene3D" id="3.40.50.1240">
    <property type="entry name" value="Phosphoglycerate mutase-like"/>
    <property type="match status" value="1"/>
</dbReference>
<accession>A0ABV9YG24</accession>
<organism evidence="1 2">
    <name type="scientific">Actinomycetospora atypica</name>
    <dbReference type="NCBI Taxonomy" id="1290095"/>
    <lineage>
        <taxon>Bacteria</taxon>
        <taxon>Bacillati</taxon>
        <taxon>Actinomycetota</taxon>
        <taxon>Actinomycetes</taxon>
        <taxon>Pseudonocardiales</taxon>
        <taxon>Pseudonocardiaceae</taxon>
        <taxon>Actinomycetospora</taxon>
    </lineage>
</organism>
<dbReference type="SUPFAM" id="SSF53254">
    <property type="entry name" value="Phosphoglycerate mutase-like"/>
    <property type="match status" value="1"/>
</dbReference>
<dbReference type="RefSeq" id="WP_378034330.1">
    <property type="nucleotide sequence ID" value="NZ_JBHSIV010000002.1"/>
</dbReference>
<dbReference type="InterPro" id="IPR029033">
    <property type="entry name" value="His_PPase_superfam"/>
</dbReference>
<dbReference type="Proteomes" id="UP001595947">
    <property type="component" value="Unassembled WGS sequence"/>
</dbReference>
<comment type="caution">
    <text evidence="1">The sequence shown here is derived from an EMBL/GenBank/DDBJ whole genome shotgun (WGS) entry which is preliminary data.</text>
</comment>
<gene>
    <name evidence="1" type="ORF">ACFPBZ_02050</name>
</gene>
<evidence type="ECO:0000313" key="1">
    <source>
        <dbReference type="EMBL" id="MFC5060973.1"/>
    </source>
</evidence>
<dbReference type="InterPro" id="IPR013078">
    <property type="entry name" value="His_Pase_superF_clade-1"/>
</dbReference>
<proteinExistence type="predicted"/>
<protein>
    <submittedName>
        <fullName evidence="1">Histidine phosphatase family protein</fullName>
    </submittedName>
</protein>
<dbReference type="InterPro" id="IPR001345">
    <property type="entry name" value="PG/BPGM_mutase_AS"/>
</dbReference>
<dbReference type="CDD" id="cd07067">
    <property type="entry name" value="HP_PGM_like"/>
    <property type="match status" value="1"/>
</dbReference>
<dbReference type="PROSITE" id="PS00175">
    <property type="entry name" value="PG_MUTASE"/>
    <property type="match status" value="1"/>
</dbReference>